<dbReference type="InterPro" id="IPR024554">
    <property type="entry name" value="LEC1-like_C"/>
</dbReference>
<dbReference type="SMART" id="SM00312">
    <property type="entry name" value="PX"/>
    <property type="match status" value="1"/>
</dbReference>
<feature type="compositionally biased region" description="Polar residues" evidence="1">
    <location>
        <begin position="362"/>
        <end position="376"/>
    </location>
</feature>
<feature type="compositionally biased region" description="Low complexity" evidence="1">
    <location>
        <begin position="125"/>
        <end position="136"/>
    </location>
</feature>
<dbReference type="EMBL" id="LAVV01007723">
    <property type="protein sequence ID" value="KNZ54999.1"/>
    <property type="molecule type" value="Genomic_DNA"/>
</dbReference>
<gene>
    <name evidence="3" type="ORF">VP01_279g4</name>
</gene>
<dbReference type="Gene3D" id="3.30.1520.10">
    <property type="entry name" value="Phox-like domain"/>
    <property type="match status" value="1"/>
</dbReference>
<evidence type="ECO:0000313" key="4">
    <source>
        <dbReference type="Proteomes" id="UP000037035"/>
    </source>
</evidence>
<accession>A0A0L6V2J8</accession>
<feature type="compositionally biased region" description="Low complexity" evidence="1">
    <location>
        <begin position="25"/>
        <end position="53"/>
    </location>
</feature>
<evidence type="ECO:0000313" key="3">
    <source>
        <dbReference type="EMBL" id="KNZ54999.1"/>
    </source>
</evidence>
<protein>
    <recommendedName>
        <fullName evidence="2">PX domain-containing protein</fullName>
    </recommendedName>
</protein>
<dbReference type="VEuPathDB" id="FungiDB:VP01_279g4"/>
<dbReference type="InterPro" id="IPR036871">
    <property type="entry name" value="PX_dom_sf"/>
</dbReference>
<dbReference type="PANTHER" id="PTHR47185:SF1">
    <property type="entry name" value="PX DOMAIN-CONTAINING PROTEIN YPR097W"/>
    <property type="match status" value="1"/>
</dbReference>
<feature type="compositionally biased region" description="Acidic residues" evidence="1">
    <location>
        <begin position="906"/>
        <end position="920"/>
    </location>
</feature>
<keyword evidence="4" id="KW-1185">Reference proteome</keyword>
<dbReference type="Pfam" id="PF00787">
    <property type="entry name" value="PX"/>
    <property type="match status" value="1"/>
</dbReference>
<dbReference type="InterPro" id="IPR047168">
    <property type="entry name" value="LEC1-like"/>
</dbReference>
<feature type="region of interest" description="Disordered" evidence="1">
    <location>
        <begin position="906"/>
        <end position="969"/>
    </location>
</feature>
<dbReference type="GO" id="GO:0035091">
    <property type="term" value="F:phosphatidylinositol binding"/>
    <property type="evidence" value="ECO:0007669"/>
    <property type="project" value="InterPro"/>
</dbReference>
<evidence type="ECO:0000256" key="1">
    <source>
        <dbReference type="SAM" id="MobiDB-lite"/>
    </source>
</evidence>
<dbReference type="InterPro" id="IPR001683">
    <property type="entry name" value="PX_dom"/>
</dbReference>
<feature type="region of interest" description="Disordered" evidence="1">
    <location>
        <begin position="1"/>
        <end position="63"/>
    </location>
</feature>
<dbReference type="Pfam" id="PF12825">
    <property type="entry name" value="DUF3818"/>
    <property type="match status" value="1"/>
</dbReference>
<feature type="compositionally biased region" description="Basic and acidic residues" evidence="1">
    <location>
        <begin position="342"/>
        <end position="358"/>
    </location>
</feature>
<dbReference type="SUPFAM" id="SSF64268">
    <property type="entry name" value="PX domain"/>
    <property type="match status" value="1"/>
</dbReference>
<dbReference type="Proteomes" id="UP000037035">
    <property type="component" value="Unassembled WGS sequence"/>
</dbReference>
<sequence>MTSNQQPTTKTITLPFHPVPNILKTTTPKPTTQTQTTTTTTTTKTTTTTETETYQQPPLDHPSTLTPLRAHYLKRELVTLQFAAELESLSTPHVLSLLGPPFLPSHLFKDGLPIIPESNPTASSSNNQQHIEQLQQQSSSNDLPFLRFFFHKFVLSFPFLEHVPPTFFSHKLQPFVYSFFSRNITKTDDREEETKRQKIAGKVEKHLALIMAAAIKLSDNQGQEQVVRVSPNMDPTPNDDDAFLSTPIIPPAPSTPHNSGLPNIPSLTINQQQPYQNSFISFDLNVVAIRKLRQKSRMRSKLHEEFVIRTRSQSTGEIYVSRRYRDFFKLAESLRVEFPDIEIRSPPPKDRSAIHTDDIASPTLNNNSSPTLGASNEDSHPRTKIHFIREHNRLTLRAYLHRLLTRPEISNSEQFRSFLTDDPIELSPEEKKDAENREAIDRAREDEKVRFRLEVEGRVRELDNYLRGFREELVKSDGLSRVFSTIREVDNISKLPIEYRKVIEWSRISLASTIYQVFLGSDNSSASFAQLKRMHAMIPYWAMRGVLKISNPVAMIRGVLDLFLARPFGATSLVQRMFSSGLYEEIREFKEDAEKVAAKIGDQRLCEKVKTFVEAPREIQEFFESDAKSENIDLIAVILRSPEGPHLDKATYQRVQRASQAYEKYKAYRDGLDDPALDEGPDNDDAWLLEDLNVYMKLLRRCRDKEQLVELIFEGTTSELLKDIVTIFYAPLMQVYKAANISDSLIDLQKFIDDLIRTVERADEVAVRDAQQIVQTFVDLVGRHEGAFYNFVHQVHSKGAGLFDGLMHWIELLVNFVRQGLANTISLEALLPHPDTSERLALMKEIDDIIEYHRKLKIAHHERMMKRLARDGPEERYDREKDSAFVSGVMQNLNLSQGVVHDVEEAANEDMDDSEQEEEDLGRLSTCSSASRAPEEHSPSRPHKINLHHRRNGSPGQKSHKNKDIEPPHLVIVPTLTPLFTELVKNLLR</sequence>
<dbReference type="Pfam" id="PF12828">
    <property type="entry name" value="PXB"/>
    <property type="match status" value="1"/>
</dbReference>
<dbReference type="STRING" id="27349.A0A0L6V2J8"/>
<comment type="caution">
    <text evidence="3">The sequence shown here is derived from an EMBL/GenBank/DDBJ whole genome shotgun (WGS) entry which is preliminary data.</text>
</comment>
<dbReference type="OrthoDB" id="2117459at2759"/>
<feature type="region of interest" description="Disordered" evidence="1">
    <location>
        <begin position="114"/>
        <end position="136"/>
    </location>
</feature>
<evidence type="ECO:0000259" key="2">
    <source>
        <dbReference type="PROSITE" id="PS50195"/>
    </source>
</evidence>
<name>A0A0L6V2J8_9BASI</name>
<reference evidence="3 4" key="1">
    <citation type="submission" date="2015-08" db="EMBL/GenBank/DDBJ databases">
        <title>Next Generation Sequencing and Analysis of the Genome of Puccinia sorghi L Schw, the Causal Agent of Maize Common Rust.</title>
        <authorList>
            <person name="Rochi L."/>
            <person name="Burguener G."/>
            <person name="Darino M."/>
            <person name="Turjanski A."/>
            <person name="Kreff E."/>
            <person name="Dieguez M.J."/>
            <person name="Sacco F."/>
        </authorList>
    </citation>
    <scope>NUCLEOTIDE SEQUENCE [LARGE SCALE GENOMIC DNA]</scope>
    <source>
        <strain evidence="3 4">RO10H11247</strain>
    </source>
</reference>
<feature type="compositionally biased region" description="Basic residues" evidence="1">
    <location>
        <begin position="940"/>
        <end position="952"/>
    </location>
</feature>
<dbReference type="InterPro" id="IPR024555">
    <property type="entry name" value="PX-associated"/>
</dbReference>
<dbReference type="AlphaFoldDB" id="A0A0L6V2J8"/>
<organism evidence="3 4">
    <name type="scientific">Puccinia sorghi</name>
    <dbReference type="NCBI Taxonomy" id="27349"/>
    <lineage>
        <taxon>Eukaryota</taxon>
        <taxon>Fungi</taxon>
        <taxon>Dikarya</taxon>
        <taxon>Basidiomycota</taxon>
        <taxon>Pucciniomycotina</taxon>
        <taxon>Pucciniomycetes</taxon>
        <taxon>Pucciniales</taxon>
        <taxon>Pucciniaceae</taxon>
        <taxon>Puccinia</taxon>
    </lineage>
</organism>
<dbReference type="CDD" id="cd06869">
    <property type="entry name" value="PX_UP2_fungi"/>
    <property type="match status" value="1"/>
</dbReference>
<feature type="domain" description="PX" evidence="2">
    <location>
        <begin position="284"/>
        <end position="426"/>
    </location>
</feature>
<dbReference type="PROSITE" id="PS50195">
    <property type="entry name" value="PX"/>
    <property type="match status" value="1"/>
</dbReference>
<proteinExistence type="predicted"/>
<feature type="region of interest" description="Disordered" evidence="1">
    <location>
        <begin position="342"/>
        <end position="382"/>
    </location>
</feature>
<feature type="compositionally biased region" description="Polar residues" evidence="1">
    <location>
        <begin position="1"/>
        <end position="12"/>
    </location>
</feature>
<dbReference type="PANTHER" id="PTHR47185">
    <property type="entry name" value="PX DOMAIN-CONTAINING PROTEIN YPR097W"/>
    <property type="match status" value="1"/>
</dbReference>